<evidence type="ECO:0000259" key="1">
    <source>
        <dbReference type="Pfam" id="PF01978"/>
    </source>
</evidence>
<dbReference type="RefSeq" id="WP_126557119.1">
    <property type="nucleotide sequence ID" value="NZ_BIFS01000002.1"/>
</dbReference>
<evidence type="ECO:0000259" key="2">
    <source>
        <dbReference type="Pfam" id="PF11495"/>
    </source>
</evidence>
<dbReference type="OrthoDB" id="1493540at2"/>
<name>A0A402AXF3_9CHLR</name>
<gene>
    <name evidence="3" type="ORF">KDK_75490</name>
</gene>
<dbReference type="InterPro" id="IPR051797">
    <property type="entry name" value="TrmB-like"/>
</dbReference>
<sequence length="296" mass="32880">MTIATIEEMKHLGFTGAEAQIYIFLLQHPLSTGYEVSKGAGLPRANTYQALETLTNKERVTAVSADPVRYAPVPPGRLLQRIQEETTQRCQSLEQQLTALEQPDGVGHFWELNEYSRIEARLRELITLAKHRIAASLWAEDLERFADVLRAARDRGCTVILNLFGSASADYAMIYQHEGPEKVVGGHVIALAIDFEEALVASLDAPATGVVTQNRTMVRVVEKFIRDEAYLAAIYEQLSPELEATFGPHLVNLRRSLLPTKDAEQLVAITTMGSQPIDLPSNLNIPMREAFQPGEE</sequence>
<accession>A0A402AXF3</accession>
<dbReference type="Pfam" id="PF11495">
    <property type="entry name" value="Regulator_TrmB"/>
    <property type="match status" value="1"/>
</dbReference>
<dbReference type="AlphaFoldDB" id="A0A402AXF3"/>
<comment type="caution">
    <text evidence="3">The sequence shown here is derived from an EMBL/GenBank/DDBJ whole genome shotgun (WGS) entry which is preliminary data.</text>
</comment>
<dbReference type="SUPFAM" id="SSF46785">
    <property type="entry name" value="Winged helix' DNA-binding domain"/>
    <property type="match status" value="1"/>
</dbReference>
<dbReference type="InterPro" id="IPR002831">
    <property type="entry name" value="Tscrpt_reg_TrmB_N"/>
</dbReference>
<dbReference type="EMBL" id="BIFS01000002">
    <property type="protein sequence ID" value="GCE23749.1"/>
    <property type="molecule type" value="Genomic_DNA"/>
</dbReference>
<proteinExistence type="predicted"/>
<reference evidence="4" key="1">
    <citation type="submission" date="2018-12" db="EMBL/GenBank/DDBJ databases">
        <title>Tengunoibacter tsumagoiensis gen. nov., sp. nov., Dictyobacter kobayashii sp. nov., D. alpinus sp. nov., and D. joshuensis sp. nov. and description of Dictyobacteraceae fam. nov. within the order Ktedonobacterales isolated from Tengu-no-mugimeshi.</title>
        <authorList>
            <person name="Wang C.M."/>
            <person name="Zheng Y."/>
            <person name="Sakai Y."/>
            <person name="Toyoda A."/>
            <person name="Minakuchi Y."/>
            <person name="Abe K."/>
            <person name="Yokota A."/>
            <person name="Yabe S."/>
        </authorList>
    </citation>
    <scope>NUCLEOTIDE SEQUENCE [LARGE SCALE GENOMIC DNA]</scope>
    <source>
        <strain evidence="4">Uno11</strain>
    </source>
</reference>
<evidence type="ECO:0000313" key="4">
    <source>
        <dbReference type="Proteomes" id="UP000287188"/>
    </source>
</evidence>
<dbReference type="InterPro" id="IPR036388">
    <property type="entry name" value="WH-like_DNA-bd_sf"/>
</dbReference>
<keyword evidence="4" id="KW-1185">Reference proteome</keyword>
<feature type="domain" description="Transcription regulator TrmB C-terminal" evidence="2">
    <location>
        <begin position="109"/>
        <end position="223"/>
    </location>
</feature>
<dbReference type="Proteomes" id="UP000287188">
    <property type="component" value="Unassembled WGS sequence"/>
</dbReference>
<feature type="domain" description="Transcription regulator TrmB N-terminal" evidence="1">
    <location>
        <begin position="9"/>
        <end position="75"/>
    </location>
</feature>
<dbReference type="PANTHER" id="PTHR34293:SF1">
    <property type="entry name" value="HTH-TYPE TRANSCRIPTIONAL REGULATOR TRMBL2"/>
    <property type="match status" value="1"/>
</dbReference>
<dbReference type="InterPro" id="IPR036390">
    <property type="entry name" value="WH_DNA-bd_sf"/>
</dbReference>
<dbReference type="Gene3D" id="1.10.10.10">
    <property type="entry name" value="Winged helix-like DNA-binding domain superfamily/Winged helix DNA-binding domain"/>
    <property type="match status" value="1"/>
</dbReference>
<dbReference type="InterPro" id="IPR021586">
    <property type="entry name" value="Tscrpt_reg_TrmB_C"/>
</dbReference>
<protein>
    <submittedName>
        <fullName evidence="3">Transcriptional regulator</fullName>
    </submittedName>
</protein>
<dbReference type="CDD" id="cd09124">
    <property type="entry name" value="PLDc_like_TrmB_middle"/>
    <property type="match status" value="1"/>
</dbReference>
<evidence type="ECO:0000313" key="3">
    <source>
        <dbReference type="EMBL" id="GCE23749.1"/>
    </source>
</evidence>
<dbReference type="PANTHER" id="PTHR34293">
    <property type="entry name" value="HTH-TYPE TRANSCRIPTIONAL REGULATOR TRMBL2"/>
    <property type="match status" value="1"/>
</dbReference>
<dbReference type="Pfam" id="PF01978">
    <property type="entry name" value="TrmB"/>
    <property type="match status" value="1"/>
</dbReference>
<organism evidence="3 4">
    <name type="scientific">Dictyobacter kobayashii</name>
    <dbReference type="NCBI Taxonomy" id="2014872"/>
    <lineage>
        <taxon>Bacteria</taxon>
        <taxon>Bacillati</taxon>
        <taxon>Chloroflexota</taxon>
        <taxon>Ktedonobacteria</taxon>
        <taxon>Ktedonobacterales</taxon>
        <taxon>Dictyobacteraceae</taxon>
        <taxon>Dictyobacter</taxon>
    </lineage>
</organism>